<evidence type="ECO:0000256" key="7">
    <source>
        <dbReference type="SAM" id="Phobius"/>
    </source>
</evidence>
<keyword evidence="10" id="KW-1185">Reference proteome</keyword>
<keyword evidence="5 9" id="KW-0418">Kinase</keyword>
<organism evidence="9 10">
    <name type="scientific">Parafannyhessea umbonata</name>
    <dbReference type="NCBI Taxonomy" id="604330"/>
    <lineage>
        <taxon>Bacteria</taxon>
        <taxon>Bacillati</taxon>
        <taxon>Actinomycetota</taxon>
        <taxon>Coriobacteriia</taxon>
        <taxon>Coriobacteriales</taxon>
        <taxon>Atopobiaceae</taxon>
        <taxon>Parafannyhessea</taxon>
    </lineage>
</organism>
<feature type="transmembrane region" description="Helical" evidence="7">
    <location>
        <begin position="27"/>
        <end position="46"/>
    </location>
</feature>
<name>A0A1H6HYB0_9ACTN</name>
<dbReference type="EMBL" id="FNWT01000001">
    <property type="protein sequence ID" value="SEH39158.1"/>
    <property type="molecule type" value="Genomic_DNA"/>
</dbReference>
<dbReference type="Pfam" id="PF02518">
    <property type="entry name" value="HATPase_c"/>
    <property type="match status" value="1"/>
</dbReference>
<dbReference type="PROSITE" id="PS50109">
    <property type="entry name" value="HIS_KIN"/>
    <property type="match status" value="1"/>
</dbReference>
<comment type="catalytic activity">
    <reaction evidence="1">
        <text>ATP + protein L-histidine = ADP + protein N-phospho-L-histidine.</text>
        <dbReference type="EC" id="2.7.13.3"/>
    </reaction>
</comment>
<evidence type="ECO:0000256" key="2">
    <source>
        <dbReference type="ARBA" id="ARBA00012438"/>
    </source>
</evidence>
<dbReference type="PANTHER" id="PTHR44936">
    <property type="entry name" value="SENSOR PROTEIN CREC"/>
    <property type="match status" value="1"/>
</dbReference>
<proteinExistence type="predicted"/>
<dbReference type="InterPro" id="IPR004358">
    <property type="entry name" value="Sig_transdc_His_kin-like_C"/>
</dbReference>
<dbReference type="InterPro" id="IPR003594">
    <property type="entry name" value="HATPase_dom"/>
</dbReference>
<dbReference type="InterPro" id="IPR050980">
    <property type="entry name" value="2C_sensor_his_kinase"/>
</dbReference>
<evidence type="ECO:0000256" key="6">
    <source>
        <dbReference type="ARBA" id="ARBA00023012"/>
    </source>
</evidence>
<reference evidence="9 10" key="1">
    <citation type="submission" date="2016-10" db="EMBL/GenBank/DDBJ databases">
        <authorList>
            <person name="Varghese N."/>
            <person name="Submissions S."/>
        </authorList>
    </citation>
    <scope>NUCLEOTIDE SEQUENCE [LARGE SCALE GENOMIC DNA]</scope>
    <source>
        <strain evidence="9 10">WCP15</strain>
    </source>
</reference>
<keyword evidence="4" id="KW-0808">Transferase</keyword>
<dbReference type="PRINTS" id="PR00344">
    <property type="entry name" value="BCTRLSENSOR"/>
</dbReference>
<evidence type="ECO:0000259" key="8">
    <source>
        <dbReference type="PROSITE" id="PS50109"/>
    </source>
</evidence>
<dbReference type="InterPro" id="IPR005467">
    <property type="entry name" value="His_kinase_dom"/>
</dbReference>
<dbReference type="SMART" id="SM00387">
    <property type="entry name" value="HATPase_c"/>
    <property type="match status" value="1"/>
</dbReference>
<sequence length="340" mass="37368">MVIPTLLSAFLVWVVLVGVGVERDVRVLVLALMLAALVFGLVLDYGRRSDFWRSVSRAVGDAADDALAVSDLVEEPGFAEGKVCWQALDAVSREGYARATSAMREASEYREYIEAWVHEAKTPIAAARLIVDNNPGKVSSDISRELIRIDGYVEQALFYARSATVDRDYSIREVMLRDIVSDALRAHARTLIDAGMSVEREGLDVPVFADPKWVAFILGQLFENAAKYRAPEGSSRTPSLRLLASRDSVGEARELVLLRVEDNGLGIEPQDLPRVFDKGFVGKNGRLGGQSKSTGLGLFLTRRLCGKMGLGVSIESEPGSWTRVTLAFPADRSHYVDYLD</sequence>
<dbReference type="Gene3D" id="3.30.565.10">
    <property type="entry name" value="Histidine kinase-like ATPase, C-terminal domain"/>
    <property type="match status" value="1"/>
</dbReference>
<evidence type="ECO:0000256" key="3">
    <source>
        <dbReference type="ARBA" id="ARBA00022553"/>
    </source>
</evidence>
<dbReference type="InterPro" id="IPR036890">
    <property type="entry name" value="HATPase_C_sf"/>
</dbReference>
<keyword evidence="6" id="KW-0902">Two-component regulatory system</keyword>
<dbReference type="PANTHER" id="PTHR44936:SF9">
    <property type="entry name" value="SENSOR PROTEIN CREC"/>
    <property type="match status" value="1"/>
</dbReference>
<keyword evidence="7" id="KW-0812">Transmembrane</keyword>
<evidence type="ECO:0000256" key="4">
    <source>
        <dbReference type="ARBA" id="ARBA00022679"/>
    </source>
</evidence>
<protein>
    <recommendedName>
        <fullName evidence="2">histidine kinase</fullName>
        <ecNumber evidence="2">2.7.13.3</ecNumber>
    </recommendedName>
</protein>
<dbReference type="EC" id="2.7.13.3" evidence="2"/>
<accession>A0A1H6HYB0</accession>
<evidence type="ECO:0000313" key="9">
    <source>
        <dbReference type="EMBL" id="SEH39158.1"/>
    </source>
</evidence>
<evidence type="ECO:0000313" key="10">
    <source>
        <dbReference type="Proteomes" id="UP000199135"/>
    </source>
</evidence>
<evidence type="ECO:0000256" key="1">
    <source>
        <dbReference type="ARBA" id="ARBA00000085"/>
    </source>
</evidence>
<dbReference type="Proteomes" id="UP000199135">
    <property type="component" value="Unassembled WGS sequence"/>
</dbReference>
<gene>
    <name evidence="9" type="ORF">SAMN05216447_101295</name>
</gene>
<feature type="domain" description="Histidine kinase" evidence="8">
    <location>
        <begin position="115"/>
        <end position="332"/>
    </location>
</feature>
<dbReference type="GO" id="GO:0016301">
    <property type="term" value="F:kinase activity"/>
    <property type="evidence" value="ECO:0007669"/>
    <property type="project" value="UniProtKB-KW"/>
</dbReference>
<keyword evidence="3" id="KW-0597">Phosphoprotein</keyword>
<comment type="caution">
    <text evidence="9">The sequence shown here is derived from an EMBL/GenBank/DDBJ whole genome shotgun (WGS) entry which is preliminary data.</text>
</comment>
<keyword evidence="7" id="KW-1133">Transmembrane helix</keyword>
<keyword evidence="7" id="KW-0472">Membrane</keyword>
<evidence type="ECO:0000256" key="5">
    <source>
        <dbReference type="ARBA" id="ARBA00022777"/>
    </source>
</evidence>
<dbReference type="SUPFAM" id="SSF55874">
    <property type="entry name" value="ATPase domain of HSP90 chaperone/DNA topoisomerase II/histidine kinase"/>
    <property type="match status" value="1"/>
</dbReference>